<evidence type="ECO:0000313" key="1">
    <source>
        <dbReference type="EMBL" id="KAK5649810.1"/>
    </source>
</evidence>
<reference evidence="1 2" key="1">
    <citation type="journal article" date="2024" name="Insects">
        <title>An Improved Chromosome-Level Genome Assembly of the Firefly Pyrocoelia pectoralis.</title>
        <authorList>
            <person name="Fu X."/>
            <person name="Meyer-Rochow V.B."/>
            <person name="Ballantyne L."/>
            <person name="Zhu X."/>
        </authorList>
    </citation>
    <scope>NUCLEOTIDE SEQUENCE [LARGE SCALE GENOMIC DNA]</scope>
    <source>
        <strain evidence="1">XCY_ONT2</strain>
    </source>
</reference>
<comment type="caution">
    <text evidence="1">The sequence shown here is derived from an EMBL/GenBank/DDBJ whole genome shotgun (WGS) entry which is preliminary data.</text>
</comment>
<dbReference type="EMBL" id="JAVRBK010000001">
    <property type="protein sequence ID" value="KAK5649810.1"/>
    <property type="molecule type" value="Genomic_DNA"/>
</dbReference>
<gene>
    <name evidence="1" type="ORF">RI129_000839</name>
</gene>
<dbReference type="Proteomes" id="UP001329430">
    <property type="component" value="Chromosome 1"/>
</dbReference>
<evidence type="ECO:0000313" key="2">
    <source>
        <dbReference type="Proteomes" id="UP001329430"/>
    </source>
</evidence>
<keyword evidence="2" id="KW-1185">Reference proteome</keyword>
<protein>
    <submittedName>
        <fullName evidence="1">Uncharacterized protein</fullName>
    </submittedName>
</protein>
<proteinExistence type="predicted"/>
<accession>A0AAN7VIS9</accession>
<organism evidence="1 2">
    <name type="scientific">Pyrocoelia pectoralis</name>
    <dbReference type="NCBI Taxonomy" id="417401"/>
    <lineage>
        <taxon>Eukaryota</taxon>
        <taxon>Metazoa</taxon>
        <taxon>Ecdysozoa</taxon>
        <taxon>Arthropoda</taxon>
        <taxon>Hexapoda</taxon>
        <taxon>Insecta</taxon>
        <taxon>Pterygota</taxon>
        <taxon>Neoptera</taxon>
        <taxon>Endopterygota</taxon>
        <taxon>Coleoptera</taxon>
        <taxon>Polyphaga</taxon>
        <taxon>Elateriformia</taxon>
        <taxon>Elateroidea</taxon>
        <taxon>Lampyridae</taxon>
        <taxon>Lampyrinae</taxon>
        <taxon>Pyrocoelia</taxon>
    </lineage>
</organism>
<sequence length="122" mass="14005">MTDELEAYGNGSYIEEFVSAGPKNYSYNVFSTSDQTLKSTCKVKALIGHSVHLGIIKFELICPFSAFVHSKRFNVPVLLTGYNLDKNPKHHLRCTFSLFSRVYLNMVLIRWIILFGHWPQAF</sequence>
<dbReference type="AlphaFoldDB" id="A0AAN7VIS9"/>
<name>A0AAN7VIS9_9COLE</name>